<evidence type="ECO:0000256" key="3">
    <source>
        <dbReference type="ARBA" id="ARBA00022729"/>
    </source>
</evidence>
<dbReference type="EMBL" id="LUKD01000006">
    <property type="protein sequence ID" value="KYG64194.1"/>
    <property type="molecule type" value="Genomic_DNA"/>
</dbReference>
<dbReference type="InterPro" id="IPR050811">
    <property type="entry name" value="Phosphate_ABC_transporter"/>
</dbReference>
<dbReference type="SUPFAM" id="SSF53850">
    <property type="entry name" value="Periplasmic binding protein-like II"/>
    <property type="match status" value="1"/>
</dbReference>
<accession>A0A161PR42</accession>
<dbReference type="PANTHER" id="PTHR30570">
    <property type="entry name" value="PERIPLASMIC PHOSPHATE BINDING COMPONENT OF PHOSPHATE ABC TRANSPORTER"/>
    <property type="match status" value="1"/>
</dbReference>
<dbReference type="GO" id="GO:0006817">
    <property type="term" value="P:phosphate ion transport"/>
    <property type="evidence" value="ECO:0007669"/>
    <property type="project" value="UniProtKB-UniRule"/>
</dbReference>
<dbReference type="NCBIfam" id="TIGR02136">
    <property type="entry name" value="ptsS_2"/>
    <property type="match status" value="1"/>
</dbReference>
<evidence type="ECO:0000313" key="6">
    <source>
        <dbReference type="EMBL" id="KYG64194.1"/>
    </source>
</evidence>
<dbReference type="AlphaFoldDB" id="A0A161PR42"/>
<evidence type="ECO:0000256" key="1">
    <source>
        <dbReference type="ARBA" id="ARBA00008725"/>
    </source>
</evidence>
<dbReference type="InterPro" id="IPR011862">
    <property type="entry name" value="Phos-bd"/>
</dbReference>
<dbReference type="CDD" id="cd13654">
    <property type="entry name" value="PBP2_phosphate_like_2"/>
    <property type="match status" value="1"/>
</dbReference>
<dbReference type="InterPro" id="IPR024370">
    <property type="entry name" value="PBP_domain"/>
</dbReference>
<name>A0A161PR42_BDEBC</name>
<keyword evidence="2 4" id="KW-0813">Transport</keyword>
<reference evidence="6 7" key="1">
    <citation type="submission" date="2016-03" db="EMBL/GenBank/DDBJ databases">
        <authorList>
            <person name="Ploux O."/>
        </authorList>
    </citation>
    <scope>NUCLEOTIDE SEQUENCE [LARGE SCALE GENOMIC DNA]</scope>
    <source>
        <strain evidence="6 7">EC13</strain>
    </source>
</reference>
<proteinExistence type="inferred from homology"/>
<evidence type="ECO:0000256" key="2">
    <source>
        <dbReference type="ARBA" id="ARBA00022448"/>
    </source>
</evidence>
<keyword evidence="4" id="KW-0592">Phosphate transport</keyword>
<keyword evidence="3 4" id="KW-0732">Signal</keyword>
<feature type="signal peptide" evidence="4">
    <location>
        <begin position="1"/>
        <end position="20"/>
    </location>
</feature>
<organism evidence="6 7">
    <name type="scientific">Bdellovibrio bacteriovorus</name>
    <dbReference type="NCBI Taxonomy" id="959"/>
    <lineage>
        <taxon>Bacteria</taxon>
        <taxon>Pseudomonadati</taxon>
        <taxon>Bdellovibrionota</taxon>
        <taxon>Bdellovibrionia</taxon>
        <taxon>Bdellovibrionales</taxon>
        <taxon>Pseudobdellovibrionaceae</taxon>
        <taxon>Bdellovibrio</taxon>
    </lineage>
</organism>
<dbReference type="PANTHER" id="PTHR30570:SF1">
    <property type="entry name" value="PHOSPHATE-BINDING PROTEIN PSTS"/>
    <property type="match status" value="1"/>
</dbReference>
<comment type="similarity">
    <text evidence="1 4">Belongs to the PstS family.</text>
</comment>
<dbReference type="OrthoDB" id="5289083at2"/>
<dbReference type="Pfam" id="PF12849">
    <property type="entry name" value="PBP_like_2"/>
    <property type="match status" value="1"/>
</dbReference>
<dbReference type="Proteomes" id="UP000075799">
    <property type="component" value="Unassembled WGS sequence"/>
</dbReference>
<dbReference type="GO" id="GO:0042301">
    <property type="term" value="F:phosphate ion binding"/>
    <property type="evidence" value="ECO:0007669"/>
    <property type="project" value="UniProtKB-UniRule"/>
</dbReference>
<sequence>MIKNAILSLCVVLGASAAHAQVPVIKIDGSSTVFPITEAMAEEFQTAQKGKVRVTVGISGTGGGFKKFCRGEIDIQDASRPIQSSELEACRKAGIKFLELAVAYDATAVVVNPKNKWLNSISVADLKKMWEPAAQGKIQKWSDINPAWPKENLKLYGAGSDSGTFDYFTEAIVGKSKSSRGDYTASEDDNTLVTGVSNDLHALGYVPLAYYEENKAKLKVVGIIGGDKAPKKEAVTPSRQTVEAGTYFPLSRPIFIYVNEASMKKTEVKDFVNFYLSNAASIVPEVKYVPLPAKAYELGKEHVKKNKLGTVFGGHSEVGLKIEELLKREGSL</sequence>
<dbReference type="RefSeq" id="WP_063208059.1">
    <property type="nucleotide sequence ID" value="NZ_LUKD01000006.1"/>
</dbReference>
<evidence type="ECO:0000259" key="5">
    <source>
        <dbReference type="Pfam" id="PF12849"/>
    </source>
</evidence>
<comment type="caution">
    <text evidence="6">The sequence shown here is derived from an EMBL/GenBank/DDBJ whole genome shotgun (WGS) entry which is preliminary data.</text>
</comment>
<comment type="function">
    <text evidence="4">Involved in the system for phosphate transport across the cytoplasmic membrane.</text>
</comment>
<gene>
    <name evidence="6" type="ORF">AZI87_13180</name>
</gene>
<protein>
    <recommendedName>
        <fullName evidence="4">Phosphate-binding protein</fullName>
    </recommendedName>
</protein>
<dbReference type="Gene3D" id="3.40.190.10">
    <property type="entry name" value="Periplasmic binding protein-like II"/>
    <property type="match status" value="2"/>
</dbReference>
<evidence type="ECO:0000313" key="7">
    <source>
        <dbReference type="Proteomes" id="UP000075799"/>
    </source>
</evidence>
<feature type="domain" description="PBP" evidence="5">
    <location>
        <begin position="21"/>
        <end position="278"/>
    </location>
</feature>
<evidence type="ECO:0000256" key="4">
    <source>
        <dbReference type="RuleBase" id="RU367119"/>
    </source>
</evidence>
<dbReference type="FunFam" id="3.40.190.10:FF:000055">
    <property type="entry name" value="Phosphate ABC transporter, phosphate-binding protein"/>
    <property type="match status" value="1"/>
</dbReference>
<feature type="chain" id="PRO_5027144881" description="Phosphate-binding protein" evidence="4">
    <location>
        <begin position="21"/>
        <end position="332"/>
    </location>
</feature>